<evidence type="ECO:0000313" key="3">
    <source>
        <dbReference type="Proteomes" id="UP000030528"/>
    </source>
</evidence>
<gene>
    <name evidence="2" type="ORF">N781_02075</name>
</gene>
<proteinExistence type="predicted"/>
<sequence length="44" mass="5334">MVTQTRVDKQVDVEWVQLVSEAKRLGISKEEVREMLRRLQREYT</sequence>
<dbReference type="OrthoDB" id="2721940at2"/>
<dbReference type="EMBL" id="AVPE01000001">
    <property type="protein sequence ID" value="KGX94102.1"/>
    <property type="molecule type" value="Genomic_DNA"/>
</dbReference>
<dbReference type="GO" id="GO:0006355">
    <property type="term" value="P:regulation of DNA-templated transcription"/>
    <property type="evidence" value="ECO:0007669"/>
    <property type="project" value="InterPro"/>
</dbReference>
<evidence type="ECO:0000259" key="1">
    <source>
        <dbReference type="PROSITE" id="PS51500"/>
    </source>
</evidence>
<dbReference type="GO" id="GO:0046983">
    <property type="term" value="F:protein dimerization activity"/>
    <property type="evidence" value="ECO:0007669"/>
    <property type="project" value="InterPro"/>
</dbReference>
<dbReference type="InterPro" id="IPR036281">
    <property type="entry name" value="SinR/SinI_dimer_dom_sf"/>
</dbReference>
<protein>
    <recommendedName>
        <fullName evidence="1">Sin domain-containing protein</fullName>
    </recommendedName>
</protein>
<dbReference type="SUPFAM" id="SSF47406">
    <property type="entry name" value="SinR repressor dimerisation domain-like"/>
    <property type="match status" value="1"/>
</dbReference>
<keyword evidence="3" id="KW-1185">Reference proteome</keyword>
<accession>A0A0A5IE43</accession>
<reference evidence="2 3" key="1">
    <citation type="submission" date="2013-08" db="EMBL/GenBank/DDBJ databases">
        <authorList>
            <person name="Huang J."/>
            <person name="Wang G."/>
        </authorList>
    </citation>
    <scope>NUCLEOTIDE SEQUENCE [LARGE SCALE GENOMIC DNA]</scope>
    <source>
        <strain evidence="2 3">JSM 076056</strain>
    </source>
</reference>
<dbReference type="PROSITE" id="PS51500">
    <property type="entry name" value="SIN"/>
    <property type="match status" value="1"/>
</dbReference>
<dbReference type="Proteomes" id="UP000030528">
    <property type="component" value="Unassembled WGS sequence"/>
</dbReference>
<name>A0A0A5IE43_9BACI</name>
<dbReference type="RefSeq" id="WP_081658139.1">
    <property type="nucleotide sequence ID" value="NZ_AULI01000001.1"/>
</dbReference>
<feature type="domain" description="Sin" evidence="1">
    <location>
        <begin position="2"/>
        <end position="40"/>
    </location>
</feature>
<organism evidence="2 3">
    <name type="scientific">Pontibacillus halophilus JSM 076056 = DSM 19796</name>
    <dbReference type="NCBI Taxonomy" id="1385510"/>
    <lineage>
        <taxon>Bacteria</taxon>
        <taxon>Bacillati</taxon>
        <taxon>Bacillota</taxon>
        <taxon>Bacilli</taxon>
        <taxon>Bacillales</taxon>
        <taxon>Bacillaceae</taxon>
        <taxon>Pontibacillus</taxon>
    </lineage>
</organism>
<dbReference type="Pfam" id="PF08671">
    <property type="entry name" value="SinI"/>
    <property type="match status" value="1"/>
</dbReference>
<dbReference type="AlphaFoldDB" id="A0A0A5IE43"/>
<evidence type="ECO:0000313" key="2">
    <source>
        <dbReference type="EMBL" id="KGX94102.1"/>
    </source>
</evidence>
<dbReference type="InterPro" id="IPR010981">
    <property type="entry name" value="SinR/SinI_dimer_dom"/>
</dbReference>
<comment type="caution">
    <text evidence="2">The sequence shown here is derived from an EMBL/GenBank/DDBJ whole genome shotgun (WGS) entry which is preliminary data.</text>
</comment>